<dbReference type="InterPro" id="IPR036866">
    <property type="entry name" value="RibonucZ/Hydroxyglut_hydro"/>
</dbReference>
<reference evidence="4" key="1">
    <citation type="submission" date="2016-02" db="EMBL/GenBank/DDBJ databases">
        <authorList>
            <person name="Rodrigo-Torres Lidia"/>
            <person name="Arahal R.David."/>
        </authorList>
    </citation>
    <scope>NUCLEOTIDE SEQUENCE [LARGE SCALE GENOMIC DNA]</scope>
    <source>
        <strain evidence="4">CECT 9029</strain>
    </source>
</reference>
<feature type="signal peptide" evidence="1">
    <location>
        <begin position="1"/>
        <end position="23"/>
    </location>
</feature>
<dbReference type="EC" id="3.5.2.6" evidence="3"/>
<dbReference type="SUPFAM" id="SSF56281">
    <property type="entry name" value="Metallo-hydrolase/oxidoreductase"/>
    <property type="match status" value="1"/>
</dbReference>
<protein>
    <submittedName>
        <fullName evidence="3">Beta-lactamase</fullName>
        <ecNumber evidence="3">3.5.2.6</ecNumber>
    </submittedName>
</protein>
<dbReference type="RefSeq" id="WP_062661952.1">
    <property type="nucleotide sequence ID" value="NZ_FIZX01000001.1"/>
</dbReference>
<gene>
    <name evidence="3" type="primary">cphA</name>
    <name evidence="3" type="ORF">GCE9029_01341</name>
</gene>
<proteinExistence type="predicted"/>
<dbReference type="EMBL" id="FIZX01000001">
    <property type="protein sequence ID" value="CZF79234.1"/>
    <property type="molecule type" value="Genomic_DNA"/>
</dbReference>
<evidence type="ECO:0000313" key="4">
    <source>
        <dbReference type="Proteomes" id="UP000071641"/>
    </source>
</evidence>
<keyword evidence="1" id="KW-0732">Signal</keyword>
<dbReference type="InterPro" id="IPR001279">
    <property type="entry name" value="Metallo-B-lactamas"/>
</dbReference>
<dbReference type="AlphaFoldDB" id="A0A128EYI1"/>
<feature type="domain" description="Metallo-beta-lactamase" evidence="2">
    <location>
        <begin position="63"/>
        <end position="254"/>
    </location>
</feature>
<dbReference type="PANTHER" id="PTHR42951:SF20">
    <property type="entry name" value="BETA LACTAMASE"/>
    <property type="match status" value="1"/>
</dbReference>
<dbReference type="STRING" id="1796497.GCE9029_01341"/>
<evidence type="ECO:0000313" key="3">
    <source>
        <dbReference type="EMBL" id="CZF79234.1"/>
    </source>
</evidence>
<organism evidence="3 4">
    <name type="scientific">Grimontia celer</name>
    <dbReference type="NCBI Taxonomy" id="1796497"/>
    <lineage>
        <taxon>Bacteria</taxon>
        <taxon>Pseudomonadati</taxon>
        <taxon>Pseudomonadota</taxon>
        <taxon>Gammaproteobacteria</taxon>
        <taxon>Vibrionales</taxon>
        <taxon>Vibrionaceae</taxon>
        <taxon>Grimontia</taxon>
    </lineage>
</organism>
<dbReference type="InterPro" id="IPR050855">
    <property type="entry name" value="NDM-1-like"/>
</dbReference>
<name>A0A128EYI1_9GAMM</name>
<dbReference type="CDD" id="cd16282">
    <property type="entry name" value="metallo-hydrolase-like_MBL-fold"/>
    <property type="match status" value="1"/>
</dbReference>
<dbReference type="Gene3D" id="3.60.15.10">
    <property type="entry name" value="Ribonuclease Z/Hydroxyacylglutathione hydrolase-like"/>
    <property type="match status" value="1"/>
</dbReference>
<dbReference type="SMART" id="SM00849">
    <property type="entry name" value="Lactamase_B"/>
    <property type="match status" value="1"/>
</dbReference>
<dbReference type="GO" id="GO:0008800">
    <property type="term" value="F:beta-lactamase activity"/>
    <property type="evidence" value="ECO:0007669"/>
    <property type="project" value="UniProtKB-EC"/>
</dbReference>
<dbReference type="PANTHER" id="PTHR42951">
    <property type="entry name" value="METALLO-BETA-LACTAMASE DOMAIN-CONTAINING"/>
    <property type="match status" value="1"/>
</dbReference>
<dbReference type="OrthoDB" id="9769598at2"/>
<evidence type="ECO:0000259" key="2">
    <source>
        <dbReference type="SMART" id="SM00849"/>
    </source>
</evidence>
<dbReference type="Pfam" id="PF00753">
    <property type="entry name" value="Lactamase_B"/>
    <property type="match status" value="1"/>
</dbReference>
<dbReference type="Proteomes" id="UP000071641">
    <property type="component" value="Unassembled WGS sequence"/>
</dbReference>
<keyword evidence="4" id="KW-1185">Reference proteome</keyword>
<evidence type="ECO:0000256" key="1">
    <source>
        <dbReference type="SAM" id="SignalP"/>
    </source>
</evidence>
<sequence length="325" mass="35854">MKITKTTVAVLAATSLLSLSTQANEPVWDANKVQLVAEKLDDGVYAYYPTDAKELEKKGLPVATSGGFVVGDKGVLIIDTMLNERLNKQVQGMVAKEAKKPIIYAVNTSFHGDHSYGNMYLPKDTKIIQHEVTQDYIDTHFEQDTQFMMQNFGKGRGIEEIVPTDADILVGKGGTIKLDLGGKNVDIIDFGFAQTGGDLFVWEPESKTMWTGNPIITVKPSLPWLLDGHLLETLDSLKKVKAFLPEDATVVPGHGSPMSPEDIQWHIDYLEAVKTQVQQAIDDGLSLGETVKKVQLPEFTGYALRDWVHPALNVPAAYRDLSKKQ</sequence>
<accession>A0A128EYI1</accession>
<feature type="chain" id="PRO_5007281801" evidence="1">
    <location>
        <begin position="24"/>
        <end position="325"/>
    </location>
</feature>
<keyword evidence="3" id="KW-0378">Hydrolase</keyword>